<dbReference type="EMBL" id="VSLD01000005">
    <property type="protein sequence ID" value="TYC98451.1"/>
    <property type="molecule type" value="Genomic_DNA"/>
</dbReference>
<dbReference type="SUPFAM" id="SSF109998">
    <property type="entry name" value="Triger factor/SurA peptide-binding domain-like"/>
    <property type="match status" value="1"/>
</dbReference>
<feature type="signal peptide" evidence="2">
    <location>
        <begin position="1"/>
        <end position="26"/>
    </location>
</feature>
<keyword evidence="2" id="KW-0732">Signal</keyword>
<keyword evidence="4" id="KW-1185">Reference proteome</keyword>
<comment type="caution">
    <text evidence="3">The sequence shown here is derived from an EMBL/GenBank/DDBJ whole genome shotgun (WGS) entry which is preliminary data.</text>
</comment>
<reference evidence="3 4" key="1">
    <citation type="submission" date="2019-08" db="EMBL/GenBank/DDBJ databases">
        <title>Genone of Arthrobacter echini P9.</title>
        <authorList>
            <person name="Bowman J.P."/>
        </authorList>
    </citation>
    <scope>NUCLEOTIDE SEQUENCE [LARGE SCALE GENOMIC DNA]</scope>
    <source>
        <strain evidence="3 4">P9</strain>
    </source>
</reference>
<sequence length="262" mass="27334">MASRTPARKRLLLAAAFIGSAALLSACGAADEADDGAASATAESSSGAPGASTEAQPQPEPDLEGIPEVVAVVNGTDIGRDEFTTAYESQFTQAAAAAQAGGQELDQEQLRTSVADNLVSAELLRQEAEDRGIEASPEARAAAIDDLLETSQLGTEDELRAAFAEQGLEDEEFDRQLADQVKLDALLAEEAGDTAPSGQEVQDTYDAAKAQQEAAGETATPIPPLDEVRPQIEEQLAGEKLSEAAQKLIEELRADADISVKL</sequence>
<dbReference type="PANTHER" id="PTHR47245">
    <property type="entry name" value="PEPTIDYLPROLYL ISOMERASE"/>
    <property type="match status" value="1"/>
</dbReference>
<dbReference type="OrthoDB" id="4775280at2"/>
<dbReference type="PANTHER" id="PTHR47245:SF2">
    <property type="entry name" value="PEPTIDYL-PROLYL CIS-TRANS ISOMERASE HP_0175-RELATED"/>
    <property type="match status" value="1"/>
</dbReference>
<proteinExistence type="predicted"/>
<evidence type="ECO:0000256" key="2">
    <source>
        <dbReference type="SAM" id="SignalP"/>
    </source>
</evidence>
<dbReference type="InterPro" id="IPR050245">
    <property type="entry name" value="PrsA_foldase"/>
</dbReference>
<dbReference type="InterPro" id="IPR027304">
    <property type="entry name" value="Trigger_fact/SurA_dom_sf"/>
</dbReference>
<dbReference type="AlphaFoldDB" id="A0A5D0XRJ2"/>
<organism evidence="3 4">
    <name type="scientific">Arthrobacter echini</name>
    <dbReference type="NCBI Taxonomy" id="1529066"/>
    <lineage>
        <taxon>Bacteria</taxon>
        <taxon>Bacillati</taxon>
        <taxon>Actinomycetota</taxon>
        <taxon>Actinomycetes</taxon>
        <taxon>Micrococcales</taxon>
        <taxon>Micrococcaceae</taxon>
        <taxon>Arthrobacter</taxon>
    </lineage>
</organism>
<keyword evidence="3" id="KW-0413">Isomerase</keyword>
<gene>
    <name evidence="3" type="ORF">FQ377_11210</name>
</gene>
<dbReference type="GO" id="GO:0016853">
    <property type="term" value="F:isomerase activity"/>
    <property type="evidence" value="ECO:0007669"/>
    <property type="project" value="UniProtKB-KW"/>
</dbReference>
<evidence type="ECO:0000256" key="1">
    <source>
        <dbReference type="SAM" id="MobiDB-lite"/>
    </source>
</evidence>
<dbReference type="Proteomes" id="UP000323410">
    <property type="component" value="Unassembled WGS sequence"/>
</dbReference>
<dbReference type="Gene3D" id="1.10.4030.10">
    <property type="entry name" value="Porin chaperone SurA, peptide-binding domain"/>
    <property type="match status" value="1"/>
</dbReference>
<name>A0A5D0XRJ2_9MICC</name>
<feature type="region of interest" description="Disordered" evidence="1">
    <location>
        <begin position="190"/>
        <end position="225"/>
    </location>
</feature>
<feature type="chain" id="PRO_5038349948" evidence="2">
    <location>
        <begin position="27"/>
        <end position="262"/>
    </location>
</feature>
<evidence type="ECO:0000313" key="3">
    <source>
        <dbReference type="EMBL" id="TYC98451.1"/>
    </source>
</evidence>
<dbReference type="Pfam" id="PF13624">
    <property type="entry name" value="SurA_N_3"/>
    <property type="match status" value="1"/>
</dbReference>
<accession>A0A5D0XRJ2</accession>
<evidence type="ECO:0000313" key="4">
    <source>
        <dbReference type="Proteomes" id="UP000323410"/>
    </source>
</evidence>
<dbReference type="RefSeq" id="WP_148601347.1">
    <property type="nucleotide sequence ID" value="NZ_VSLD01000005.1"/>
</dbReference>
<dbReference type="PROSITE" id="PS51257">
    <property type="entry name" value="PROKAR_LIPOPROTEIN"/>
    <property type="match status" value="1"/>
</dbReference>
<protein>
    <submittedName>
        <fullName evidence="3">Peptidylprolyl isomerase</fullName>
    </submittedName>
</protein>
<feature type="compositionally biased region" description="Low complexity" evidence="1">
    <location>
        <begin position="32"/>
        <end position="55"/>
    </location>
</feature>
<feature type="region of interest" description="Disordered" evidence="1">
    <location>
        <begin position="32"/>
        <end position="66"/>
    </location>
</feature>